<dbReference type="PANTHER" id="PTHR38790">
    <property type="entry name" value="2EXR DOMAIN-CONTAINING PROTEIN-RELATED"/>
    <property type="match status" value="1"/>
</dbReference>
<dbReference type="RefSeq" id="XP_018383523.1">
    <property type="nucleotide sequence ID" value="XM_018523669.1"/>
</dbReference>
<reference evidence="1 2" key="1">
    <citation type="submission" date="2016-05" db="EMBL/GenBank/DDBJ databases">
        <title>Comparative analysis of secretome profiles of manganese(II)-oxidizing ascomycete fungi.</title>
        <authorList>
            <consortium name="DOE Joint Genome Institute"/>
            <person name="Zeiner C.A."/>
            <person name="Purvine S.O."/>
            <person name="Zink E.M."/>
            <person name="Wu S."/>
            <person name="Pasa-Tolic L."/>
            <person name="Chaput D.L."/>
            <person name="Haridas S."/>
            <person name="Grigoriev I.V."/>
            <person name="Santelli C.M."/>
            <person name="Hansel C.M."/>
        </authorList>
    </citation>
    <scope>NUCLEOTIDE SEQUENCE [LARGE SCALE GENOMIC DNA]</scope>
    <source>
        <strain evidence="1 2">SRC1lrK2f</strain>
    </source>
</reference>
<organism evidence="1 2">
    <name type="scientific">Alternaria alternata</name>
    <name type="common">Alternaria rot fungus</name>
    <name type="synonym">Torula alternata</name>
    <dbReference type="NCBI Taxonomy" id="5599"/>
    <lineage>
        <taxon>Eukaryota</taxon>
        <taxon>Fungi</taxon>
        <taxon>Dikarya</taxon>
        <taxon>Ascomycota</taxon>
        <taxon>Pezizomycotina</taxon>
        <taxon>Dothideomycetes</taxon>
        <taxon>Pleosporomycetidae</taxon>
        <taxon>Pleosporales</taxon>
        <taxon>Pleosporineae</taxon>
        <taxon>Pleosporaceae</taxon>
        <taxon>Alternaria</taxon>
        <taxon>Alternaria sect. Alternaria</taxon>
        <taxon>Alternaria alternata complex</taxon>
    </lineage>
</organism>
<name>A0A177DG95_ALTAL</name>
<dbReference type="VEuPathDB" id="FungiDB:CC77DRAFT_1010719"/>
<proteinExistence type="predicted"/>
<dbReference type="EMBL" id="KV441484">
    <property type="protein sequence ID" value="OAG18102.1"/>
    <property type="molecule type" value="Genomic_DNA"/>
</dbReference>
<sequence length="387" mass="43711">MAQHRTTHSSLSSSSTFCLILSLPAELRDIIYMYSWGFRTIEASISCTPPTSILAIPKSIVHDRLSKLLLRQRGLPIWLSTCRQMLKEGLSLLSREFAFTSSTLSTIQQVKTVEETDIPNRLVFEAIKTVVLDRATPSWIQDVDLEMQAEHEDAILPTGINLVRCSRLYVNTRPNERGSLPGTYRLRDHQLLQIKLWPADEAMLNILHKAGTGVRELHMNWIYDVGTLVPGDQPVVRSKTLDEWVGKLERVKVTVRSEPSKTFAGRMATDLVERTAKRLVGEKGKGETSMRWKEKDIEDDEGFKKDECKMQTRTHSHYSFSRPSHAEDMLESAGLVTLVSKSSPNLLLDLPLEIRDEIHKYAFGDAARSFVVSTEISAYAFASASTY</sequence>
<dbReference type="KEGG" id="aalt:CC77DRAFT_1010719"/>
<accession>A0A177DG95</accession>
<keyword evidence="2" id="KW-1185">Reference proteome</keyword>
<dbReference type="PANTHER" id="PTHR38790:SF4">
    <property type="entry name" value="2EXR DOMAIN-CONTAINING PROTEIN"/>
    <property type="match status" value="1"/>
</dbReference>
<evidence type="ECO:0000313" key="1">
    <source>
        <dbReference type="EMBL" id="OAG18102.1"/>
    </source>
</evidence>
<dbReference type="GeneID" id="29109263"/>
<gene>
    <name evidence="1" type="ORF">CC77DRAFT_1010719</name>
</gene>
<dbReference type="Proteomes" id="UP000077248">
    <property type="component" value="Unassembled WGS sequence"/>
</dbReference>
<dbReference type="AlphaFoldDB" id="A0A177DG95"/>
<evidence type="ECO:0000313" key="2">
    <source>
        <dbReference type="Proteomes" id="UP000077248"/>
    </source>
</evidence>
<protein>
    <submittedName>
        <fullName evidence="1">Uncharacterized protein</fullName>
    </submittedName>
</protein>